<keyword evidence="2" id="KW-0963">Cytoplasm</keyword>
<dbReference type="PANTHER" id="PTHR43213">
    <property type="entry name" value="BIFUNCTIONAL DTTP/UTP PYROPHOSPHATASE/METHYLTRANSFERASE PROTEIN-RELATED"/>
    <property type="match status" value="1"/>
</dbReference>
<organism evidence="5">
    <name type="scientific">mine drainage metagenome</name>
    <dbReference type="NCBI Taxonomy" id="410659"/>
    <lineage>
        <taxon>unclassified sequences</taxon>
        <taxon>metagenomes</taxon>
        <taxon>ecological metagenomes</taxon>
    </lineage>
</organism>
<dbReference type="HAMAP" id="MF_00528">
    <property type="entry name" value="Maf"/>
    <property type="match status" value="1"/>
</dbReference>
<reference evidence="5" key="1">
    <citation type="submission" date="2016-10" db="EMBL/GenBank/DDBJ databases">
        <title>Sequence of Gallionella enrichment culture.</title>
        <authorList>
            <person name="Poehlein A."/>
            <person name="Muehling M."/>
            <person name="Daniel R."/>
        </authorList>
    </citation>
    <scope>NUCLEOTIDE SEQUENCE</scope>
</reference>
<evidence type="ECO:0000313" key="5">
    <source>
        <dbReference type="EMBL" id="OIR03477.1"/>
    </source>
</evidence>
<name>A0A1J5SH37_9ZZZZ</name>
<dbReference type="PANTHER" id="PTHR43213:SF10">
    <property type="entry name" value="7-METHYL-GTP PYROPHOSPHATASE"/>
    <property type="match status" value="1"/>
</dbReference>
<dbReference type="NCBIfam" id="TIGR00172">
    <property type="entry name" value="maf"/>
    <property type="match status" value="1"/>
</dbReference>
<dbReference type="FunFam" id="3.90.950.10:FF:000005">
    <property type="entry name" value="7-methyl-GTP pyrophosphatase"/>
    <property type="match status" value="1"/>
</dbReference>
<dbReference type="GO" id="GO:0009117">
    <property type="term" value="P:nucleotide metabolic process"/>
    <property type="evidence" value="ECO:0007669"/>
    <property type="project" value="UniProtKB-KW"/>
</dbReference>
<dbReference type="SUPFAM" id="SSF52972">
    <property type="entry name" value="ITPase-like"/>
    <property type="match status" value="1"/>
</dbReference>
<dbReference type="CDD" id="cd00555">
    <property type="entry name" value="Maf"/>
    <property type="match status" value="1"/>
</dbReference>
<protein>
    <submittedName>
        <fullName evidence="5">Maf-like protein YceF</fullName>
    </submittedName>
</protein>
<proteinExistence type="inferred from homology"/>
<evidence type="ECO:0000256" key="1">
    <source>
        <dbReference type="ARBA" id="ARBA00004496"/>
    </source>
</evidence>
<evidence type="ECO:0000256" key="2">
    <source>
        <dbReference type="ARBA" id="ARBA00022490"/>
    </source>
</evidence>
<dbReference type="PIRSF" id="PIRSF006305">
    <property type="entry name" value="Maf"/>
    <property type="match status" value="1"/>
</dbReference>
<keyword evidence="4" id="KW-0546">Nucleotide metabolism</keyword>
<dbReference type="GO" id="GO:0005737">
    <property type="term" value="C:cytoplasm"/>
    <property type="evidence" value="ECO:0007669"/>
    <property type="project" value="UniProtKB-SubCell"/>
</dbReference>
<gene>
    <name evidence="5" type="primary">yceF_3</name>
    <name evidence="5" type="ORF">GALL_143350</name>
</gene>
<dbReference type="InterPro" id="IPR003697">
    <property type="entry name" value="Maf-like"/>
</dbReference>
<comment type="subcellular location">
    <subcellularLocation>
        <location evidence="1">Cytoplasm</location>
    </subcellularLocation>
</comment>
<dbReference type="GO" id="GO:0047429">
    <property type="term" value="F:nucleoside triphosphate diphosphatase activity"/>
    <property type="evidence" value="ECO:0007669"/>
    <property type="project" value="InterPro"/>
</dbReference>
<dbReference type="AlphaFoldDB" id="A0A1J5SH37"/>
<dbReference type="Gene3D" id="3.90.950.10">
    <property type="match status" value="1"/>
</dbReference>
<sequence>MNLPTVSAPSLVLASTSPFRRELLQRLQLPFVTAAPEVDETALAGETPAATAERLAQEKAQAVAGRFANALIIGSDQVAHCGGKRYGKPGTRANAVAQLRAMRGQTVTFDTGLCLLDSASGLAQRCDVPTEVRFRQLSDADIERYLDREDALNCAGSAKSEGLGIALIESMRGDDPNALVGLPLIALCRMLRNAGIPLP</sequence>
<evidence type="ECO:0000256" key="3">
    <source>
        <dbReference type="ARBA" id="ARBA00022801"/>
    </source>
</evidence>
<keyword evidence="3" id="KW-0378">Hydrolase</keyword>
<dbReference type="Pfam" id="PF02545">
    <property type="entry name" value="Maf"/>
    <property type="match status" value="1"/>
</dbReference>
<comment type="caution">
    <text evidence="5">The sequence shown here is derived from an EMBL/GenBank/DDBJ whole genome shotgun (WGS) entry which is preliminary data.</text>
</comment>
<dbReference type="InterPro" id="IPR029001">
    <property type="entry name" value="ITPase-like_fam"/>
</dbReference>
<evidence type="ECO:0000256" key="4">
    <source>
        <dbReference type="ARBA" id="ARBA00023080"/>
    </source>
</evidence>
<dbReference type="EMBL" id="MLJW01000065">
    <property type="protein sequence ID" value="OIR03477.1"/>
    <property type="molecule type" value="Genomic_DNA"/>
</dbReference>
<accession>A0A1J5SH37</accession>